<feature type="transmembrane region" description="Helical" evidence="19">
    <location>
        <begin position="1095"/>
        <end position="1114"/>
    </location>
</feature>
<feature type="compositionally biased region" description="Low complexity" evidence="18">
    <location>
        <begin position="1427"/>
        <end position="1447"/>
    </location>
</feature>
<feature type="transmembrane region" description="Helical" evidence="19">
    <location>
        <begin position="196"/>
        <end position="217"/>
    </location>
</feature>
<feature type="transmembrane region" description="Helical" evidence="19">
    <location>
        <begin position="256"/>
        <end position="278"/>
    </location>
</feature>
<dbReference type="InterPro" id="IPR004837">
    <property type="entry name" value="NaCa_Exmemb"/>
</dbReference>
<feature type="transmembrane region" description="Helical" evidence="19">
    <location>
        <begin position="594"/>
        <end position="612"/>
    </location>
</feature>
<evidence type="ECO:0000256" key="18">
    <source>
        <dbReference type="SAM" id="MobiDB-lite"/>
    </source>
</evidence>
<evidence type="ECO:0000256" key="14">
    <source>
        <dbReference type="ARBA" id="ARBA00023065"/>
    </source>
</evidence>
<evidence type="ECO:0000256" key="16">
    <source>
        <dbReference type="ARBA" id="ARBA00023201"/>
    </source>
</evidence>
<evidence type="ECO:0000256" key="15">
    <source>
        <dbReference type="ARBA" id="ARBA00023136"/>
    </source>
</evidence>
<dbReference type="GO" id="GO:0006814">
    <property type="term" value="P:sodium ion transport"/>
    <property type="evidence" value="ECO:0007669"/>
    <property type="project" value="UniProtKB-KW"/>
</dbReference>
<dbReference type="FunFam" id="1.20.1420.30:FF:000074">
    <property type="entry name" value="Uncharacterized protein"/>
    <property type="match status" value="1"/>
</dbReference>
<feature type="transmembrane region" description="Helical" evidence="19">
    <location>
        <begin position="326"/>
        <end position="353"/>
    </location>
</feature>
<feature type="region of interest" description="Disordered" evidence="18">
    <location>
        <begin position="425"/>
        <end position="449"/>
    </location>
</feature>
<feature type="transmembrane region" description="Helical" evidence="19">
    <location>
        <begin position="490"/>
        <end position="516"/>
    </location>
</feature>
<keyword evidence="16" id="KW-0739">Sodium transport</keyword>
<dbReference type="eggNOG" id="KOG1307">
    <property type="taxonomic scope" value="Eukaryota"/>
</dbReference>
<keyword evidence="10" id="KW-0769">Symport</keyword>
<dbReference type="EMBL" id="GG666648">
    <property type="protein sequence ID" value="EEN46102.1"/>
    <property type="molecule type" value="Genomic_DNA"/>
</dbReference>
<gene>
    <name evidence="21" type="ORF">BRAFLDRAFT_123458</name>
</gene>
<feature type="transmembrane region" description="Helical" evidence="19">
    <location>
        <begin position="522"/>
        <end position="543"/>
    </location>
</feature>
<keyword evidence="12 19" id="KW-1133">Transmembrane helix</keyword>
<dbReference type="PANTHER" id="PTHR10846">
    <property type="entry name" value="SODIUM/POTASSIUM/CALCIUM EXCHANGER"/>
    <property type="match status" value="1"/>
</dbReference>
<feature type="transmembrane region" description="Helical" evidence="19">
    <location>
        <begin position="1134"/>
        <end position="1152"/>
    </location>
</feature>
<dbReference type="PANTHER" id="PTHR10846:SF73">
    <property type="entry name" value="SODIUM_CALCIUM EXCHANGER MEMBRANE REGION DOMAIN-CONTAINING PROTEIN"/>
    <property type="match status" value="1"/>
</dbReference>
<evidence type="ECO:0000256" key="4">
    <source>
        <dbReference type="ARBA" id="ARBA00022449"/>
    </source>
</evidence>
<feature type="transmembrane region" description="Helical" evidence="19">
    <location>
        <begin position="298"/>
        <end position="319"/>
    </location>
</feature>
<evidence type="ECO:0000256" key="5">
    <source>
        <dbReference type="ARBA" id="ARBA00022538"/>
    </source>
</evidence>
<dbReference type="InterPro" id="IPR003609">
    <property type="entry name" value="Pan_app"/>
</dbReference>
<feature type="domain" description="Apple" evidence="20">
    <location>
        <begin position="1192"/>
        <end position="1280"/>
    </location>
</feature>
<dbReference type="GO" id="GO:0006816">
    <property type="term" value="P:calcium ion transport"/>
    <property type="evidence" value="ECO:0007669"/>
    <property type="project" value="UniProtKB-KW"/>
</dbReference>
<evidence type="ECO:0000256" key="13">
    <source>
        <dbReference type="ARBA" id="ARBA00023053"/>
    </source>
</evidence>
<dbReference type="PROSITE" id="PS50948">
    <property type="entry name" value="PAN"/>
    <property type="match status" value="1"/>
</dbReference>
<dbReference type="TCDB" id="2.A.19.4.12">
    <property type="family name" value="the ca(2+):cation antiporter (caca) family"/>
</dbReference>
<evidence type="ECO:0000256" key="1">
    <source>
        <dbReference type="ARBA" id="ARBA00004141"/>
    </source>
</evidence>
<feature type="transmembrane region" description="Helical" evidence="19">
    <location>
        <begin position="1029"/>
        <end position="1056"/>
    </location>
</feature>
<dbReference type="SMART" id="SM00473">
    <property type="entry name" value="PAN_AP"/>
    <property type="match status" value="1"/>
</dbReference>
<keyword evidence="5" id="KW-0633">Potassium transport</keyword>
<dbReference type="Pfam" id="PF01699">
    <property type="entry name" value="Na_Ca_ex"/>
    <property type="match status" value="5"/>
</dbReference>
<feature type="transmembrane region" description="Helical" evidence="19">
    <location>
        <begin position="68"/>
        <end position="90"/>
    </location>
</feature>
<dbReference type="InParanoid" id="C3ZMW2"/>
<proteinExistence type="inferred from homology"/>
<feature type="transmembrane region" description="Helical" evidence="19">
    <location>
        <begin position="900"/>
        <end position="920"/>
    </location>
</feature>
<dbReference type="SUPFAM" id="SSF57414">
    <property type="entry name" value="Hairpin loop containing domain-like"/>
    <property type="match status" value="1"/>
</dbReference>
<feature type="transmembrane region" description="Helical" evidence="19">
    <location>
        <begin position="774"/>
        <end position="792"/>
    </location>
</feature>
<evidence type="ECO:0000256" key="2">
    <source>
        <dbReference type="ARBA" id="ARBA00005364"/>
    </source>
</evidence>
<feature type="transmembrane region" description="Helical" evidence="19">
    <location>
        <begin position="1161"/>
        <end position="1179"/>
    </location>
</feature>
<keyword evidence="7 19" id="KW-0812">Transmembrane</keyword>
<keyword evidence="14" id="KW-0406">Ion transport</keyword>
<protein>
    <recommendedName>
        <fullName evidence="20">Apple domain-containing protein</fullName>
    </recommendedName>
</protein>
<dbReference type="FunFam" id="1.20.1420.30:FF:000009">
    <property type="entry name" value="sodium/potassium/calcium exchanger 5 isoform X2"/>
    <property type="match status" value="1"/>
</dbReference>
<dbReference type="GO" id="GO:0015297">
    <property type="term" value="F:antiporter activity"/>
    <property type="evidence" value="ECO:0007669"/>
    <property type="project" value="UniProtKB-KW"/>
</dbReference>
<feature type="transmembrane region" description="Helical" evidence="19">
    <location>
        <begin position="843"/>
        <end position="868"/>
    </location>
</feature>
<evidence type="ECO:0000259" key="20">
    <source>
        <dbReference type="PROSITE" id="PS50948"/>
    </source>
</evidence>
<keyword evidence="15 19" id="KW-0472">Membrane</keyword>
<keyword evidence="4" id="KW-0050">Antiport</keyword>
<comment type="catalytic activity">
    <reaction evidence="17">
        <text>Ca(2+)(out) + K(+)(out) + 4 Na(+)(in) = Ca(2+)(in) + K(+)(in) + 4 Na(+)(out)</text>
        <dbReference type="Rhea" id="RHEA:69967"/>
        <dbReference type="ChEBI" id="CHEBI:29101"/>
        <dbReference type="ChEBI" id="CHEBI:29103"/>
        <dbReference type="ChEBI" id="CHEBI:29108"/>
    </reaction>
</comment>
<dbReference type="NCBIfam" id="TIGR00367">
    <property type="entry name" value="calcium/sodium antiporter"/>
    <property type="match status" value="2"/>
</dbReference>
<feature type="transmembrane region" description="Helical" evidence="19">
    <location>
        <begin position="129"/>
        <end position="149"/>
    </location>
</feature>
<dbReference type="InterPro" id="IPR004481">
    <property type="entry name" value="K/Na/Ca-exchanger"/>
</dbReference>
<keyword evidence="3" id="KW-0813">Transport</keyword>
<organism>
    <name type="scientific">Branchiostoma floridae</name>
    <name type="common">Florida lancelet</name>
    <name type="synonym">Amphioxus</name>
    <dbReference type="NCBI Taxonomy" id="7739"/>
    <lineage>
        <taxon>Eukaryota</taxon>
        <taxon>Metazoa</taxon>
        <taxon>Chordata</taxon>
        <taxon>Cephalochordata</taxon>
        <taxon>Leptocardii</taxon>
        <taxon>Amphioxiformes</taxon>
        <taxon>Branchiostomatidae</taxon>
        <taxon>Branchiostoma</taxon>
    </lineage>
</organism>
<feature type="region of interest" description="Disordered" evidence="18">
    <location>
        <begin position="1286"/>
        <end position="1524"/>
    </location>
</feature>
<accession>C3ZMW2</accession>
<dbReference type="FunFam" id="1.20.1420.30:FF:000075">
    <property type="entry name" value="Uncharacterized protein"/>
    <property type="match status" value="1"/>
</dbReference>
<feature type="compositionally biased region" description="Low complexity" evidence="18">
    <location>
        <begin position="1286"/>
        <end position="1307"/>
    </location>
</feature>
<feature type="compositionally biased region" description="Basic residues" evidence="18">
    <location>
        <begin position="1381"/>
        <end position="1406"/>
    </location>
</feature>
<evidence type="ECO:0000256" key="11">
    <source>
        <dbReference type="ARBA" id="ARBA00022958"/>
    </source>
</evidence>
<dbReference type="CDD" id="cd01099">
    <property type="entry name" value="PAN_AP_HGF"/>
    <property type="match status" value="1"/>
</dbReference>
<dbReference type="InterPro" id="IPR044880">
    <property type="entry name" value="NCX_ion-bd_dom_sf"/>
</dbReference>
<dbReference type="GO" id="GO:0006813">
    <property type="term" value="P:potassium ion transport"/>
    <property type="evidence" value="ECO:0007669"/>
    <property type="project" value="UniProtKB-KW"/>
</dbReference>
<reference evidence="21" key="1">
    <citation type="journal article" date="2008" name="Nature">
        <title>The amphioxus genome and the evolution of the chordate karyotype.</title>
        <authorList>
            <consortium name="US DOE Joint Genome Institute (JGI-PGF)"/>
            <person name="Putnam N.H."/>
            <person name="Butts T."/>
            <person name="Ferrier D.E.K."/>
            <person name="Furlong R.F."/>
            <person name="Hellsten U."/>
            <person name="Kawashima T."/>
            <person name="Robinson-Rechavi M."/>
            <person name="Shoguchi E."/>
            <person name="Terry A."/>
            <person name="Yu J.-K."/>
            <person name="Benito-Gutierrez E.L."/>
            <person name="Dubchak I."/>
            <person name="Garcia-Fernandez J."/>
            <person name="Gibson-Brown J.J."/>
            <person name="Grigoriev I.V."/>
            <person name="Horton A.C."/>
            <person name="de Jong P.J."/>
            <person name="Jurka J."/>
            <person name="Kapitonov V.V."/>
            <person name="Kohara Y."/>
            <person name="Kuroki Y."/>
            <person name="Lindquist E."/>
            <person name="Lucas S."/>
            <person name="Osoegawa K."/>
            <person name="Pennacchio L.A."/>
            <person name="Salamov A.A."/>
            <person name="Satou Y."/>
            <person name="Sauka-Spengler T."/>
            <person name="Schmutz J."/>
            <person name="Shin-I T."/>
            <person name="Toyoda A."/>
            <person name="Bronner-Fraser M."/>
            <person name="Fujiyama A."/>
            <person name="Holland L.Z."/>
            <person name="Holland P.W.H."/>
            <person name="Satoh N."/>
            <person name="Rokhsar D.S."/>
        </authorList>
    </citation>
    <scope>NUCLEOTIDE SEQUENCE [LARGE SCALE GENOMIC DNA]</scope>
    <source>
        <strain evidence="21">S238N-H82</strain>
        <tissue evidence="21">Testes</tissue>
    </source>
</reference>
<dbReference type="Gene3D" id="3.50.4.10">
    <property type="entry name" value="Hepatocyte Growth Factor"/>
    <property type="match status" value="1"/>
</dbReference>
<feature type="compositionally biased region" description="Basic and acidic residues" evidence="18">
    <location>
        <begin position="1333"/>
        <end position="1362"/>
    </location>
</feature>
<keyword evidence="6" id="KW-0109">Calcium transport</keyword>
<evidence type="ECO:0000256" key="6">
    <source>
        <dbReference type="ARBA" id="ARBA00022568"/>
    </source>
</evidence>
<feature type="transmembrane region" description="Helical" evidence="19">
    <location>
        <begin position="691"/>
        <end position="711"/>
    </location>
</feature>
<sequence>METVTMGIEGIVDTSWSEAGLRLKGEQHTPPVSREGNIDTCLCRPQLTRMRLLTTSHRAKRRKGRWQVTAAIFLALLGAFSAIVFLQTLFTEQDFTRRVYATSVTEMDTDGDETVQKEPEYPFKAPSQLWRRVLWIIGLPLTILLVGTVPDCRRDKWKRWYPVSFVMSVAWIGVFTYILVWMVTVIGFTVGIPDTVMGLTLVAIGTSVPDAMSSVLVSKEDAANISSPGANCSRPQAISHYPADVFTQEQRRQGAVILHVIATLYMFLALAIICDDYFVPSLERISEALGLQPDVAGATFMAAGSSAPELFTSIFGVFVSRDDIGVGTIVGSAVFNLLFIVGLCGLLVGTAITLTLWPLLRDCSVFLISVAALVIVMYDGKIHWYEALTLVVLYCLYVVLMYFNPRLSAAFSSCCSRAAQSENEETSLMKPEKDTDGEETAQEEPKYPFKAPSQPWRRVLWVVGLPLTLLLVGTVPDCRRDKWKSWYPVSFVMSVAWIGVFTYILVWMVTVIGFTVGIPDTVMGLTLVAIGTSVPDAMSSVLVSKEGEGDMAVSNAVGSNVFDILVGLGVPWFFKTVVIETNSVVPIQSGGLVYSAITLLSTVLILLFTMWLNRWRLDRKLGVICSCLYALFITLATLYELNVFGDFNPPTCPGTMDRACHRPSAAHLPVQHTRQHLPTAARGARRRKRTWQVTAAVFLALWGVLGVVVALQRAFGGESITRTVYTATVRGVESLELDAAINGTGTAAGQNCSPPALSRFPADVFTQEQRRQGAVILHVIATLYMFLALAIICDDYFVPALERISEALRLQPDVAGATFMAAGSSAPELFTSIFGVFVSRDDIGVGTIVGSAVFNLLFIVGLCGLLAITLTLWPLLRDCSVYLISVAALVIVIYDEQVHWYEACILVCLYFSYVLLMYFNRRLSSGFTRRFPAADDLLQTRQTGQYEKTPLIKTDNRKEAGQFVQTSQVDAVTTTNSEETIQEEPESPLSVPSEPWRRVLWVIGLPLTLLLVGTVPDCRRDKWKRWYPVSFVMSVAWIGVFTYILVWMVTVIGFTAGIPDTVMGLTLVAIGTSVPDAMSSVLVSKEGLGDMAVSNAVGSNVFDILVGLGVPWFFRTVVVQTNSVVPIQSGGLVYSAVTLLSTVLVLLFTMWLNRWRLDRKLGVICSCLYAVFITLATLYELNVFGDFNPPTCTGSAPIPILQKFEWTPGVITYGNDDRTVEDVDTADGCAVLCLQESTFICKSFDFRSKEKVCMLSKGNSYTAGVGLRLAAGADLYEVLPDYIPTEVPTTTARPTAAKPTDPTTPEAEGQDDPNAGGLQDQPSAEPVSTKRNGGVDKTDQDKETQEDGDMSDGKARRKDREGRRKKKRGKENGEEDNGGKNGRRGRKRGRQGRRNGERKKNRRGKGRNGGNGKRPSKKMDVENTNDVTKTSSPTTPKTTVPPRQTTPDPEPYQTPSPLDSDIDATSVAMTTEIVPSDGDLSETPNSLRGEVDDTPAMGEGNTATADAGTGDEPGVAGNNTEGLP</sequence>
<feature type="transmembrane region" description="Helical" evidence="19">
    <location>
        <begin position="459"/>
        <end position="478"/>
    </location>
</feature>
<evidence type="ECO:0000256" key="9">
    <source>
        <dbReference type="ARBA" id="ARBA00022837"/>
    </source>
</evidence>
<feature type="transmembrane region" description="Helical" evidence="19">
    <location>
        <begin position="555"/>
        <end position="574"/>
    </location>
</feature>
<dbReference type="GO" id="GO:0015293">
    <property type="term" value="F:symporter activity"/>
    <property type="evidence" value="ECO:0007669"/>
    <property type="project" value="UniProtKB-KW"/>
</dbReference>
<name>C3ZMW2_BRAFL</name>
<dbReference type="GO" id="GO:0016020">
    <property type="term" value="C:membrane"/>
    <property type="evidence" value="ECO:0007669"/>
    <property type="project" value="UniProtKB-SubCell"/>
</dbReference>
<evidence type="ECO:0000256" key="3">
    <source>
        <dbReference type="ARBA" id="ARBA00022448"/>
    </source>
</evidence>
<keyword evidence="11" id="KW-0630">Potassium</keyword>
<evidence type="ECO:0000256" key="8">
    <source>
        <dbReference type="ARBA" id="ARBA00022729"/>
    </source>
</evidence>
<evidence type="ECO:0000256" key="17">
    <source>
        <dbReference type="ARBA" id="ARBA00033627"/>
    </source>
</evidence>
<feature type="transmembrane region" description="Helical" evidence="19">
    <location>
        <begin position="359"/>
        <end position="378"/>
    </location>
</feature>
<evidence type="ECO:0000256" key="10">
    <source>
        <dbReference type="ARBA" id="ARBA00022847"/>
    </source>
</evidence>
<keyword evidence="9" id="KW-0106">Calcium</keyword>
<keyword evidence="8" id="KW-0732">Signal</keyword>
<feature type="transmembrane region" description="Helical" evidence="19">
    <location>
        <begin position="161"/>
        <end position="190"/>
    </location>
</feature>
<comment type="similarity">
    <text evidence="2">Belongs to the Ca(2+):cation antiporter (CaCA) (TC 2.A.19) family. SLC24A subfamily.</text>
</comment>
<evidence type="ECO:0000256" key="12">
    <source>
        <dbReference type="ARBA" id="ARBA00022989"/>
    </source>
</evidence>
<feature type="transmembrane region" description="Helical" evidence="19">
    <location>
        <begin position="385"/>
        <end position="403"/>
    </location>
</feature>
<dbReference type="Gene3D" id="1.20.1420.30">
    <property type="entry name" value="NCX, central ion-binding region"/>
    <property type="match status" value="5"/>
</dbReference>
<dbReference type="Pfam" id="PF00024">
    <property type="entry name" value="PAN_1"/>
    <property type="match status" value="1"/>
</dbReference>
<evidence type="ECO:0000256" key="19">
    <source>
        <dbReference type="SAM" id="Phobius"/>
    </source>
</evidence>
<feature type="transmembrane region" description="Helical" evidence="19">
    <location>
        <begin position="621"/>
        <end position="639"/>
    </location>
</feature>
<feature type="transmembrane region" description="Helical" evidence="19">
    <location>
        <begin position="1062"/>
        <end position="1083"/>
    </location>
</feature>
<evidence type="ECO:0000256" key="7">
    <source>
        <dbReference type="ARBA" id="ARBA00022692"/>
    </source>
</evidence>
<keyword evidence="13" id="KW-0915">Sodium</keyword>
<comment type="subcellular location">
    <subcellularLocation>
        <location evidence="1">Membrane</location>
        <topology evidence="1">Multi-pass membrane protein</topology>
    </subcellularLocation>
</comment>
<evidence type="ECO:0000313" key="21">
    <source>
        <dbReference type="EMBL" id="EEN46102.1"/>
    </source>
</evidence>